<evidence type="ECO:0000256" key="3">
    <source>
        <dbReference type="ARBA" id="ARBA00023274"/>
    </source>
</evidence>
<evidence type="ECO:0000256" key="4">
    <source>
        <dbReference type="HAMAP-Rule" id="MF_01363"/>
    </source>
</evidence>
<sequence length="103" mass="11621">MYALVEILGKQYKAEEGKELVVDKLSMEEGSSYEIEKVLAVVDGDAAKFGTPYVEGAKVTATVGSEFRGEKVKVYKFHRRKGYRRTQGHRETYTTIKIEKIVG</sequence>
<dbReference type="HAMAP" id="MF_01363">
    <property type="entry name" value="Ribosomal_bL21"/>
    <property type="match status" value="1"/>
</dbReference>
<accession>A0A9D9IE64</accession>
<protein>
    <recommendedName>
        <fullName evidence="4">Large ribosomal subunit protein bL21</fullName>
    </recommendedName>
</protein>
<dbReference type="Pfam" id="PF00829">
    <property type="entry name" value="Ribosomal_L21p"/>
    <property type="match status" value="1"/>
</dbReference>
<dbReference type="NCBIfam" id="TIGR00061">
    <property type="entry name" value="L21"/>
    <property type="match status" value="1"/>
</dbReference>
<dbReference type="GO" id="GO:0006412">
    <property type="term" value="P:translation"/>
    <property type="evidence" value="ECO:0007669"/>
    <property type="project" value="UniProtKB-UniRule"/>
</dbReference>
<comment type="subunit">
    <text evidence="4">Part of the 50S ribosomal subunit. Contacts protein L20.</text>
</comment>
<evidence type="ECO:0000256" key="1">
    <source>
        <dbReference type="ARBA" id="ARBA00008563"/>
    </source>
</evidence>
<comment type="similarity">
    <text evidence="1 4 5">Belongs to the bacterial ribosomal protein bL21 family.</text>
</comment>
<name>A0A9D9IE64_9SPIO</name>
<organism evidence="6 7">
    <name type="scientific">Candidatus Ornithospirochaeta stercoravium</name>
    <dbReference type="NCBI Taxonomy" id="2840897"/>
    <lineage>
        <taxon>Bacteria</taxon>
        <taxon>Pseudomonadati</taxon>
        <taxon>Spirochaetota</taxon>
        <taxon>Spirochaetia</taxon>
        <taxon>Spirochaetales</taxon>
        <taxon>Spirochaetaceae</taxon>
        <taxon>Spirochaetaceae incertae sedis</taxon>
        <taxon>Candidatus Ornithospirochaeta</taxon>
    </lineage>
</organism>
<dbReference type="PANTHER" id="PTHR21349">
    <property type="entry name" value="50S RIBOSOMAL PROTEIN L21"/>
    <property type="match status" value="1"/>
</dbReference>
<comment type="caution">
    <text evidence="6">The sequence shown here is derived from an EMBL/GenBank/DDBJ whole genome shotgun (WGS) entry which is preliminary data.</text>
</comment>
<keyword evidence="4 5" id="KW-0694">RNA-binding</keyword>
<evidence type="ECO:0000256" key="2">
    <source>
        <dbReference type="ARBA" id="ARBA00022980"/>
    </source>
</evidence>
<reference evidence="6" key="1">
    <citation type="submission" date="2020-10" db="EMBL/GenBank/DDBJ databases">
        <authorList>
            <person name="Gilroy R."/>
        </authorList>
    </citation>
    <scope>NUCLEOTIDE SEQUENCE</scope>
    <source>
        <strain evidence="6">14700</strain>
    </source>
</reference>
<dbReference type="Proteomes" id="UP000810292">
    <property type="component" value="Unassembled WGS sequence"/>
</dbReference>
<proteinExistence type="inferred from homology"/>
<dbReference type="InterPro" id="IPR028909">
    <property type="entry name" value="bL21-like"/>
</dbReference>
<dbReference type="AlphaFoldDB" id="A0A9D9IE64"/>
<keyword evidence="3 4" id="KW-0687">Ribonucleoprotein</keyword>
<dbReference type="InterPro" id="IPR001787">
    <property type="entry name" value="Ribosomal_bL21"/>
</dbReference>
<gene>
    <name evidence="4 6" type="primary">rplU</name>
    <name evidence="6" type="ORF">IAA72_09050</name>
</gene>
<dbReference type="InterPro" id="IPR036164">
    <property type="entry name" value="bL21-like_sf"/>
</dbReference>
<dbReference type="GO" id="GO:0005840">
    <property type="term" value="C:ribosome"/>
    <property type="evidence" value="ECO:0007669"/>
    <property type="project" value="UniProtKB-KW"/>
</dbReference>
<dbReference type="GO" id="GO:0019843">
    <property type="term" value="F:rRNA binding"/>
    <property type="evidence" value="ECO:0007669"/>
    <property type="project" value="UniProtKB-UniRule"/>
</dbReference>
<dbReference type="SUPFAM" id="SSF141091">
    <property type="entry name" value="L21p-like"/>
    <property type="match status" value="1"/>
</dbReference>
<keyword evidence="4 5" id="KW-0699">rRNA-binding</keyword>
<dbReference type="GO" id="GO:0005737">
    <property type="term" value="C:cytoplasm"/>
    <property type="evidence" value="ECO:0007669"/>
    <property type="project" value="UniProtKB-ARBA"/>
</dbReference>
<comment type="function">
    <text evidence="4 5">This protein binds to 23S rRNA in the presence of protein L20.</text>
</comment>
<reference evidence="6" key="2">
    <citation type="journal article" date="2021" name="PeerJ">
        <title>Extensive microbial diversity within the chicken gut microbiome revealed by metagenomics and culture.</title>
        <authorList>
            <person name="Gilroy R."/>
            <person name="Ravi A."/>
            <person name="Getino M."/>
            <person name="Pursley I."/>
            <person name="Horton D.L."/>
            <person name="Alikhan N.F."/>
            <person name="Baker D."/>
            <person name="Gharbi K."/>
            <person name="Hall N."/>
            <person name="Watson M."/>
            <person name="Adriaenssens E.M."/>
            <person name="Foster-Nyarko E."/>
            <person name="Jarju S."/>
            <person name="Secka A."/>
            <person name="Antonio M."/>
            <person name="Oren A."/>
            <person name="Chaudhuri R.R."/>
            <person name="La Ragione R."/>
            <person name="Hildebrand F."/>
            <person name="Pallen M.J."/>
        </authorList>
    </citation>
    <scope>NUCLEOTIDE SEQUENCE</scope>
    <source>
        <strain evidence="6">14700</strain>
    </source>
</reference>
<evidence type="ECO:0000313" key="7">
    <source>
        <dbReference type="Proteomes" id="UP000810292"/>
    </source>
</evidence>
<evidence type="ECO:0000313" key="6">
    <source>
        <dbReference type="EMBL" id="MBO8469916.1"/>
    </source>
</evidence>
<dbReference type="PANTHER" id="PTHR21349:SF0">
    <property type="entry name" value="LARGE RIBOSOMAL SUBUNIT PROTEIN BL21M"/>
    <property type="match status" value="1"/>
</dbReference>
<keyword evidence="2 4" id="KW-0689">Ribosomal protein</keyword>
<dbReference type="GO" id="GO:1990904">
    <property type="term" value="C:ribonucleoprotein complex"/>
    <property type="evidence" value="ECO:0007669"/>
    <property type="project" value="UniProtKB-KW"/>
</dbReference>
<dbReference type="EMBL" id="JADIMF010000149">
    <property type="protein sequence ID" value="MBO8469916.1"/>
    <property type="molecule type" value="Genomic_DNA"/>
</dbReference>
<evidence type="ECO:0000256" key="5">
    <source>
        <dbReference type="RuleBase" id="RU000562"/>
    </source>
</evidence>
<dbReference type="GO" id="GO:0003735">
    <property type="term" value="F:structural constituent of ribosome"/>
    <property type="evidence" value="ECO:0007669"/>
    <property type="project" value="InterPro"/>
</dbReference>